<dbReference type="EMBL" id="JADJEV010000001">
    <property type="protein sequence ID" value="MBK6971876.1"/>
    <property type="molecule type" value="Genomic_DNA"/>
</dbReference>
<feature type="modified residue" description="4-aspartylphosphate" evidence="10">
    <location>
        <position position="1795"/>
    </location>
</feature>
<dbReference type="Pfam" id="PF01627">
    <property type="entry name" value="Hpt"/>
    <property type="match status" value="3"/>
</dbReference>
<dbReference type="Pfam" id="PF26379">
    <property type="entry name" value="FimL_2nd"/>
    <property type="match status" value="1"/>
</dbReference>
<feature type="coiled-coil region" evidence="11">
    <location>
        <begin position="1298"/>
        <end position="1332"/>
    </location>
</feature>
<evidence type="ECO:0000256" key="1">
    <source>
        <dbReference type="ARBA" id="ARBA00000085"/>
    </source>
</evidence>
<feature type="region of interest" description="Disordered" evidence="12">
    <location>
        <begin position="802"/>
        <end position="831"/>
    </location>
</feature>
<dbReference type="InterPro" id="IPR036061">
    <property type="entry name" value="CheW-like_dom_sf"/>
</dbReference>
<name>A0A9D7HQ17_9PROT</name>
<reference evidence="17" key="1">
    <citation type="submission" date="2020-10" db="EMBL/GenBank/DDBJ databases">
        <title>Connecting structure to function with the recovery of over 1000 high-quality activated sludge metagenome-assembled genomes encoding full-length rRNA genes using long-read sequencing.</title>
        <authorList>
            <person name="Singleton C.M."/>
            <person name="Petriglieri F."/>
            <person name="Kristensen J.M."/>
            <person name="Kirkegaard R.H."/>
            <person name="Michaelsen T.Y."/>
            <person name="Andersen M.H."/>
            <person name="Karst S.M."/>
            <person name="Dueholm M.S."/>
            <person name="Nielsen P.H."/>
            <person name="Albertsen M."/>
        </authorList>
    </citation>
    <scope>NUCLEOTIDE SEQUENCE</scope>
    <source>
        <strain evidence="17">Bjer_18-Q3-R1-45_BAT3C.347</strain>
    </source>
</reference>
<dbReference type="EC" id="2.7.13.3" evidence="2"/>
<dbReference type="InterPro" id="IPR058661">
    <property type="entry name" value="FimL_2nd"/>
</dbReference>
<dbReference type="GO" id="GO:0006935">
    <property type="term" value="P:chemotaxis"/>
    <property type="evidence" value="ECO:0007669"/>
    <property type="project" value="InterPro"/>
</dbReference>
<dbReference type="InterPro" id="IPR008207">
    <property type="entry name" value="Sig_transdc_His_kin_Hpt_dom"/>
</dbReference>
<feature type="modified residue" description="Phosphohistidine" evidence="9">
    <location>
        <position position="974"/>
    </location>
</feature>
<comment type="caution">
    <text evidence="17">The sequence shown here is derived from an EMBL/GenBank/DDBJ whole genome shotgun (WGS) entry which is preliminary data.</text>
</comment>
<dbReference type="InterPro" id="IPR001789">
    <property type="entry name" value="Sig_transdc_resp-reg_receiver"/>
</dbReference>
<dbReference type="Gene3D" id="1.20.120.160">
    <property type="entry name" value="HPT domain"/>
    <property type="match status" value="4"/>
</dbReference>
<keyword evidence="6" id="KW-0418">Kinase</keyword>
<keyword evidence="4 10" id="KW-0597">Phosphoprotein</keyword>
<dbReference type="SMART" id="SM00073">
    <property type="entry name" value="HPT"/>
    <property type="match status" value="3"/>
</dbReference>
<evidence type="ECO:0000256" key="3">
    <source>
        <dbReference type="ARBA" id="ARBA00021495"/>
    </source>
</evidence>
<dbReference type="Gene3D" id="3.40.50.2300">
    <property type="match status" value="1"/>
</dbReference>
<dbReference type="PROSITE" id="PS50109">
    <property type="entry name" value="HIS_KIN"/>
    <property type="match status" value="1"/>
</dbReference>
<evidence type="ECO:0000256" key="2">
    <source>
        <dbReference type="ARBA" id="ARBA00012438"/>
    </source>
</evidence>
<evidence type="ECO:0000256" key="9">
    <source>
        <dbReference type="PROSITE-ProRule" id="PRU00110"/>
    </source>
</evidence>
<dbReference type="FunFam" id="3.30.565.10:FF:000016">
    <property type="entry name" value="Chemotaxis protein CheA, putative"/>
    <property type="match status" value="1"/>
</dbReference>
<evidence type="ECO:0000256" key="10">
    <source>
        <dbReference type="PROSITE-ProRule" id="PRU00169"/>
    </source>
</evidence>
<evidence type="ECO:0000259" key="16">
    <source>
        <dbReference type="PROSITE" id="PS50894"/>
    </source>
</evidence>
<dbReference type="Proteomes" id="UP000807785">
    <property type="component" value="Unassembled WGS sequence"/>
</dbReference>
<dbReference type="SMART" id="SM00260">
    <property type="entry name" value="CheW"/>
    <property type="match status" value="1"/>
</dbReference>
<dbReference type="SUPFAM" id="SSF52172">
    <property type="entry name" value="CheY-like"/>
    <property type="match status" value="1"/>
</dbReference>
<dbReference type="PRINTS" id="PR00344">
    <property type="entry name" value="BCTRLSENSOR"/>
</dbReference>
<feature type="compositionally biased region" description="Low complexity" evidence="12">
    <location>
        <begin position="802"/>
        <end position="820"/>
    </location>
</feature>
<dbReference type="Pfam" id="PF01584">
    <property type="entry name" value="CheW"/>
    <property type="match status" value="1"/>
</dbReference>
<evidence type="ECO:0000256" key="4">
    <source>
        <dbReference type="ARBA" id="ARBA00022553"/>
    </source>
</evidence>
<evidence type="ECO:0000313" key="18">
    <source>
        <dbReference type="Proteomes" id="UP000807785"/>
    </source>
</evidence>
<feature type="modified residue" description="Phosphohistidine" evidence="9">
    <location>
        <position position="1170"/>
    </location>
</feature>
<evidence type="ECO:0000256" key="6">
    <source>
        <dbReference type="ARBA" id="ARBA00022777"/>
    </source>
</evidence>
<feature type="domain" description="Histidine kinase" evidence="13">
    <location>
        <begin position="1391"/>
        <end position="1590"/>
    </location>
</feature>
<dbReference type="GO" id="GO:0000155">
    <property type="term" value="F:phosphorelay sensor kinase activity"/>
    <property type="evidence" value="ECO:0007669"/>
    <property type="project" value="InterPro"/>
</dbReference>
<dbReference type="InterPro" id="IPR002545">
    <property type="entry name" value="CheW-lke_dom"/>
</dbReference>
<dbReference type="SMART" id="SM00448">
    <property type="entry name" value="REC"/>
    <property type="match status" value="1"/>
</dbReference>
<evidence type="ECO:0000256" key="7">
    <source>
        <dbReference type="ARBA" id="ARBA00023012"/>
    </source>
</evidence>
<dbReference type="InterPro" id="IPR036890">
    <property type="entry name" value="HATPase_C_sf"/>
</dbReference>
<keyword evidence="5" id="KW-0808">Transferase</keyword>
<keyword evidence="7" id="KW-0902">Two-component regulatory system</keyword>
<dbReference type="PROSITE" id="PS50894">
    <property type="entry name" value="HPT"/>
    <property type="match status" value="3"/>
</dbReference>
<dbReference type="SUPFAM" id="SSF50341">
    <property type="entry name" value="CheW-like"/>
    <property type="match status" value="1"/>
</dbReference>
<dbReference type="InterPro" id="IPR005467">
    <property type="entry name" value="His_kinase_dom"/>
</dbReference>
<evidence type="ECO:0000259" key="14">
    <source>
        <dbReference type="PROSITE" id="PS50110"/>
    </source>
</evidence>
<accession>A0A9D7HQ17</accession>
<dbReference type="PANTHER" id="PTHR43395:SF8">
    <property type="entry name" value="HISTIDINE KINASE"/>
    <property type="match status" value="1"/>
</dbReference>
<dbReference type="CDD" id="cd17546">
    <property type="entry name" value="REC_hyHK_CKI1_RcsC-like"/>
    <property type="match status" value="1"/>
</dbReference>
<comment type="catalytic activity">
    <reaction evidence="1">
        <text>ATP + protein L-histidine = ADP + protein N-phospho-L-histidine.</text>
        <dbReference type="EC" id="2.7.13.3"/>
    </reaction>
</comment>
<dbReference type="CDD" id="cd00088">
    <property type="entry name" value="HPT"/>
    <property type="match status" value="2"/>
</dbReference>
<feature type="modified residue" description="Phosphohistidine" evidence="9">
    <location>
        <position position="713"/>
    </location>
</feature>
<evidence type="ECO:0000313" key="17">
    <source>
        <dbReference type="EMBL" id="MBK6971876.1"/>
    </source>
</evidence>
<dbReference type="Gene3D" id="3.30.565.10">
    <property type="entry name" value="Histidine kinase-like ATPase, C-terminal domain"/>
    <property type="match status" value="1"/>
</dbReference>
<evidence type="ECO:0000256" key="8">
    <source>
        <dbReference type="ARBA" id="ARBA00035100"/>
    </source>
</evidence>
<evidence type="ECO:0000259" key="13">
    <source>
        <dbReference type="PROSITE" id="PS50109"/>
    </source>
</evidence>
<evidence type="ECO:0000256" key="5">
    <source>
        <dbReference type="ARBA" id="ARBA00022679"/>
    </source>
</evidence>
<dbReference type="GO" id="GO:0005737">
    <property type="term" value="C:cytoplasm"/>
    <property type="evidence" value="ECO:0007669"/>
    <property type="project" value="InterPro"/>
</dbReference>
<dbReference type="InterPro" id="IPR051315">
    <property type="entry name" value="Bact_Chemotaxis_CheA"/>
</dbReference>
<evidence type="ECO:0000256" key="11">
    <source>
        <dbReference type="SAM" id="Coils"/>
    </source>
</evidence>
<dbReference type="InterPro" id="IPR011006">
    <property type="entry name" value="CheY-like_superfamily"/>
</dbReference>
<dbReference type="InterPro" id="IPR004105">
    <property type="entry name" value="CheA-like_dim"/>
</dbReference>
<dbReference type="PROSITE" id="PS50851">
    <property type="entry name" value="CHEW"/>
    <property type="match status" value="1"/>
</dbReference>
<dbReference type="InterPro" id="IPR036641">
    <property type="entry name" value="HPT_dom_sf"/>
</dbReference>
<dbReference type="SMART" id="SM01231">
    <property type="entry name" value="H-kinase_dim"/>
    <property type="match status" value="1"/>
</dbReference>
<dbReference type="Gene3D" id="2.30.30.40">
    <property type="entry name" value="SH3 Domains"/>
    <property type="match status" value="1"/>
</dbReference>
<proteinExistence type="predicted"/>
<evidence type="ECO:0000256" key="12">
    <source>
        <dbReference type="SAM" id="MobiDB-lite"/>
    </source>
</evidence>
<evidence type="ECO:0000259" key="15">
    <source>
        <dbReference type="PROSITE" id="PS50851"/>
    </source>
</evidence>
<dbReference type="InterPro" id="IPR003594">
    <property type="entry name" value="HATPase_dom"/>
</dbReference>
<feature type="domain" description="HPt" evidence="16">
    <location>
        <begin position="1123"/>
        <end position="1226"/>
    </location>
</feature>
<dbReference type="SUPFAM" id="SSF47226">
    <property type="entry name" value="Histidine-containing phosphotransfer domain, HPT domain"/>
    <property type="match status" value="5"/>
</dbReference>
<dbReference type="PROSITE" id="PS50110">
    <property type="entry name" value="RESPONSE_REGULATORY"/>
    <property type="match status" value="1"/>
</dbReference>
<feature type="domain" description="HPt" evidence="16">
    <location>
        <begin position="666"/>
        <end position="774"/>
    </location>
</feature>
<dbReference type="Pfam" id="PF02518">
    <property type="entry name" value="HATPase_c"/>
    <property type="match status" value="1"/>
</dbReference>
<dbReference type="SMART" id="SM00387">
    <property type="entry name" value="HATPase_c"/>
    <property type="match status" value="1"/>
</dbReference>
<dbReference type="PANTHER" id="PTHR43395">
    <property type="entry name" value="SENSOR HISTIDINE KINASE CHEA"/>
    <property type="match status" value="1"/>
</dbReference>
<organism evidence="17 18">
    <name type="scientific">Candidatus Methylophosphatis roskildensis</name>
    <dbReference type="NCBI Taxonomy" id="2899263"/>
    <lineage>
        <taxon>Bacteria</taxon>
        <taxon>Pseudomonadati</taxon>
        <taxon>Pseudomonadota</taxon>
        <taxon>Betaproteobacteria</taxon>
        <taxon>Nitrosomonadales</taxon>
        <taxon>Sterolibacteriaceae</taxon>
        <taxon>Candidatus Methylophosphatis</taxon>
    </lineage>
</organism>
<feature type="domain" description="CheW-like" evidence="15">
    <location>
        <begin position="1592"/>
        <end position="1727"/>
    </location>
</feature>
<dbReference type="InterPro" id="IPR004358">
    <property type="entry name" value="Sig_transdc_His_kin-like_C"/>
</dbReference>
<dbReference type="Pfam" id="PF00072">
    <property type="entry name" value="Response_reg"/>
    <property type="match status" value="1"/>
</dbReference>
<feature type="domain" description="HPt" evidence="16">
    <location>
        <begin position="928"/>
        <end position="1034"/>
    </location>
</feature>
<protein>
    <recommendedName>
        <fullName evidence="3">Chemotaxis protein CheA</fullName>
        <ecNumber evidence="2">2.7.13.3</ecNumber>
    </recommendedName>
</protein>
<comment type="function">
    <text evidence="8">Involved in the transmission of sensory signals from the chemoreceptors to the flagellar motors. CheA is autophosphorylated; it can transfer its phosphate group to either CheB or CheY.</text>
</comment>
<keyword evidence="11" id="KW-0175">Coiled coil</keyword>
<dbReference type="SUPFAM" id="SSF55874">
    <property type="entry name" value="ATPase domain of HSP90 chaperone/DNA topoisomerase II/histidine kinase"/>
    <property type="match status" value="1"/>
</dbReference>
<sequence length="1868" mass="201987">MMHSAADTDLGPLSWVKGEIDLALGRSAEALTLASAGDNSQLRFAHTHLHQAHGALSIVGLDGLTQFSEALEQLVGELTADGATADRIALAKRAIAAMRQFLDELAAGSANQPLRLTPLYEDIQIARGQPKPAGSDLFFPDLMLRPPRRESPAVPLTPQQLRLERARLERGVLDLLRGKTSIGLQFMRTAVSAIERAQTLPATRALWWVTLGLLDALIGGHLELSTEIKKLCARIDGQMRKLAEGSTVVGERLMRDLLYQVAVASPATPLIREIQSTYRVESLIPTADSALEASSHKPRLRALRETLGEAKDAWNRFGAGTAVALPQFEEKIQSLRNDIDALIRPDFAALVRTVYDITQWLRKDPLRHSDQVAMEMATALLVLETGLEQFAQPGSDFTQQGATMAARLTALQRGEVSLSEPAPLLGELSRRAQERLLLSQVAREIQASLGQVEQALDGYFRDPARHADLAQLDAPLKQVEGALAILGEIRAITVLREAAAQIQDFSQLGSLADPQQFDSVAHKLSALGFYVDALQHGNANLEALLSTGGKPAAQQEQAGAAMEDELAQQLRSAQVLAAQLKDKPDDGTLREELKHNLEAIRKDATIVADSALEQHARDALHALAAPEAKFDATATSIQALLASAAAEPAAMPGPSADTTRLAESTNAEIDAELLEIFLQEAHEVLGTIGANMEPARNNPNDREVLTTIRRGFHTLKGSSRMVGLKEFGEAAWGVEQVMNRLLQDDDTCASPSLFALIDDARELFSAWVEQLEAGGPTYRDATAVMALAERVKAGEDVVTQAAAATSTAEDSSDSVSEVQTPASPVEKPEDDSAVHFAETIVMGDALLAGQSEEFEQPPDAEILMPELSFDESAAEETIELEEPALDAQPLLTLGEEAANEPNAGTREPPAQVDEAVSPAEPTPISLGSREISPGLLDMFLTEAKGHIATLRRELARLHVNPALLPPEPAVRAAHTLSGIASTIGADPIHDLGRALESAQTRLVRADLAPNADQSALLNSVASVLEGMVSSITAHLMPHPAPDLIDRLAAIVAAPAKADVVTLRIVSPPTIDEIPASAEPPSPTASSFEALAMKPPVVPATADFLPAAELPMAHEERRRKLRLSDDLDDQLLPLFLEEADDLQREIGGKLRQWRAEPSAVEHAQSLSRLLHTLKGSARMAGAMGLGELVHAMESRVEQSGTGEAVTAAFLDELEASYDHAGAMIERLRSGEPSVSAEPMAAPEPVTAAAAAISASTLEDLETELAAQRAMVRVRAELIDRFVNEAGEISISRTRIEGEMRTLRASLLDLTENVIRLRNQLREIEIQAESQMQSRLAHAQTIDAEFDPLEMDRYTRLQEVTRMMAESVNDVTTVQHNLLRNLDAADAALTAQSRLNRDLHQGLMSMRLMPFDSIAERLYRVVRQTAKDQGKKVNLDLRGGQIEIDRGVLDKMTAPIEHLLRNSVTHGIESRKVRAERGKPEIGQIVLALTQEGNDVAITMTDDGGGLDFDRIRAKGLALGMLQPDQANDQTALTHLIFAPGFSTAEQLTEVAGRGVGMDVVQSETATVGGRIEVHSEAGTGARFSIVLPQTTAVTQALLVSCAGRTYAIPSAMVEHVMELKQAALDKIVGDGAAEWMDERYPYHYLPRLLGDFESVPEASRLHWLLLLRAGAQRVALRVDALRGNQEIVLKKTGPQLARVIGIAGATVLGDGEIVLMLNPIALAARELRIPHGTAPLAPRAEPPRAPTVMVVDDSLTVRKITGRLLERAGYHVLTAKDGVDALEQLVDTVPDVMLVDIEMPRMDGFDLTRNVRSDDRTRNVPIIMITSRIADKHRNYAREIGVNHYLGKPYQEEELLALISSYAAVRSAV</sequence>
<gene>
    <name evidence="17" type="ORF">IPH26_02535</name>
</gene>
<feature type="domain" description="Response regulatory" evidence="14">
    <location>
        <begin position="1746"/>
        <end position="1862"/>
    </location>
</feature>
<feature type="region of interest" description="Disordered" evidence="12">
    <location>
        <begin position="899"/>
        <end position="928"/>
    </location>
</feature>